<sequence>MHFGLIVFLLGFVVLQQFVHVESLVSPINSPDNDAGRPYFARRLRAPLMGRTSPLLTIDGISNQKYTESASSSSSASNDEQPVQLDKRRPGAPLFGRRWINTKRRGPLFG</sequence>
<dbReference type="AlphaFoldDB" id="A0A815VVK4"/>
<evidence type="ECO:0000256" key="2">
    <source>
        <dbReference type="SAM" id="SignalP"/>
    </source>
</evidence>
<gene>
    <name evidence="3" type="ORF">EDS130_LOCUS15507</name>
    <name evidence="4" type="ORF">XAT740_LOCUS41614</name>
</gene>
<reference evidence="4" key="1">
    <citation type="submission" date="2021-02" db="EMBL/GenBank/DDBJ databases">
        <authorList>
            <person name="Nowell W R."/>
        </authorList>
    </citation>
    <scope>NUCLEOTIDE SEQUENCE</scope>
</reference>
<dbReference type="EMBL" id="CAJNOJ010000065">
    <property type="protein sequence ID" value="CAF1013255.1"/>
    <property type="molecule type" value="Genomic_DNA"/>
</dbReference>
<organism evidence="4 5">
    <name type="scientific">Adineta ricciae</name>
    <name type="common">Rotifer</name>
    <dbReference type="NCBI Taxonomy" id="249248"/>
    <lineage>
        <taxon>Eukaryota</taxon>
        <taxon>Metazoa</taxon>
        <taxon>Spiralia</taxon>
        <taxon>Gnathifera</taxon>
        <taxon>Rotifera</taxon>
        <taxon>Eurotatoria</taxon>
        <taxon>Bdelloidea</taxon>
        <taxon>Adinetida</taxon>
        <taxon>Adinetidae</taxon>
        <taxon>Adineta</taxon>
    </lineage>
</organism>
<evidence type="ECO:0000313" key="3">
    <source>
        <dbReference type="EMBL" id="CAF1013255.1"/>
    </source>
</evidence>
<evidence type="ECO:0000313" key="5">
    <source>
        <dbReference type="Proteomes" id="UP000663828"/>
    </source>
</evidence>
<dbReference type="Proteomes" id="UP000663828">
    <property type="component" value="Unassembled WGS sequence"/>
</dbReference>
<dbReference type="EMBL" id="CAJNOR010004882">
    <property type="protein sequence ID" value="CAF1533021.1"/>
    <property type="molecule type" value="Genomic_DNA"/>
</dbReference>
<keyword evidence="5" id="KW-1185">Reference proteome</keyword>
<dbReference type="Proteomes" id="UP000663852">
    <property type="component" value="Unassembled WGS sequence"/>
</dbReference>
<dbReference type="OrthoDB" id="9985544at2759"/>
<feature type="region of interest" description="Disordered" evidence="1">
    <location>
        <begin position="66"/>
        <end position="110"/>
    </location>
</feature>
<comment type="caution">
    <text evidence="4">The sequence shown here is derived from an EMBL/GenBank/DDBJ whole genome shotgun (WGS) entry which is preliminary data.</text>
</comment>
<keyword evidence="2" id="KW-0732">Signal</keyword>
<feature type="signal peptide" evidence="2">
    <location>
        <begin position="1"/>
        <end position="23"/>
    </location>
</feature>
<name>A0A815VVK4_ADIRI</name>
<accession>A0A815VVK4</accession>
<proteinExistence type="predicted"/>
<evidence type="ECO:0000256" key="1">
    <source>
        <dbReference type="SAM" id="MobiDB-lite"/>
    </source>
</evidence>
<feature type="chain" id="PRO_5035688302" evidence="2">
    <location>
        <begin position="24"/>
        <end position="110"/>
    </location>
</feature>
<feature type="compositionally biased region" description="Basic residues" evidence="1">
    <location>
        <begin position="100"/>
        <end position="110"/>
    </location>
</feature>
<evidence type="ECO:0000313" key="4">
    <source>
        <dbReference type="EMBL" id="CAF1533021.1"/>
    </source>
</evidence>
<protein>
    <submittedName>
        <fullName evidence="4">Uncharacterized protein</fullName>
    </submittedName>
</protein>